<dbReference type="EMBL" id="JAIWYP010000003">
    <property type="protein sequence ID" value="KAH3850502.1"/>
    <property type="molecule type" value="Genomic_DNA"/>
</dbReference>
<dbReference type="AlphaFoldDB" id="A0A9D4R1F2"/>
<reference evidence="1" key="2">
    <citation type="submission" date="2020-11" db="EMBL/GenBank/DDBJ databases">
        <authorList>
            <person name="McCartney M.A."/>
            <person name="Auch B."/>
            <person name="Kono T."/>
            <person name="Mallez S."/>
            <person name="Becker A."/>
            <person name="Gohl D.M."/>
            <person name="Silverstein K.A.T."/>
            <person name="Koren S."/>
            <person name="Bechman K.B."/>
            <person name="Herman A."/>
            <person name="Abrahante J.E."/>
            <person name="Garbe J."/>
        </authorList>
    </citation>
    <scope>NUCLEOTIDE SEQUENCE</scope>
    <source>
        <strain evidence="1">Duluth1</strain>
        <tissue evidence="1">Whole animal</tissue>
    </source>
</reference>
<dbReference type="Proteomes" id="UP000828390">
    <property type="component" value="Unassembled WGS sequence"/>
</dbReference>
<evidence type="ECO:0000313" key="1">
    <source>
        <dbReference type="EMBL" id="KAH3850502.1"/>
    </source>
</evidence>
<name>A0A9D4R1F2_DREPO</name>
<organism evidence="1 2">
    <name type="scientific">Dreissena polymorpha</name>
    <name type="common">Zebra mussel</name>
    <name type="synonym">Mytilus polymorpha</name>
    <dbReference type="NCBI Taxonomy" id="45954"/>
    <lineage>
        <taxon>Eukaryota</taxon>
        <taxon>Metazoa</taxon>
        <taxon>Spiralia</taxon>
        <taxon>Lophotrochozoa</taxon>
        <taxon>Mollusca</taxon>
        <taxon>Bivalvia</taxon>
        <taxon>Autobranchia</taxon>
        <taxon>Heteroconchia</taxon>
        <taxon>Euheterodonta</taxon>
        <taxon>Imparidentia</taxon>
        <taxon>Neoheterodontei</taxon>
        <taxon>Myida</taxon>
        <taxon>Dreissenoidea</taxon>
        <taxon>Dreissenidae</taxon>
        <taxon>Dreissena</taxon>
    </lineage>
</organism>
<keyword evidence="2" id="KW-1185">Reference proteome</keyword>
<comment type="caution">
    <text evidence="1">The sequence shown here is derived from an EMBL/GenBank/DDBJ whole genome shotgun (WGS) entry which is preliminary data.</text>
</comment>
<proteinExistence type="predicted"/>
<evidence type="ECO:0000313" key="2">
    <source>
        <dbReference type="Proteomes" id="UP000828390"/>
    </source>
</evidence>
<reference evidence="1" key="1">
    <citation type="journal article" date="2019" name="bioRxiv">
        <title>The Genome of the Zebra Mussel, Dreissena polymorpha: A Resource for Invasive Species Research.</title>
        <authorList>
            <person name="McCartney M.A."/>
            <person name="Auch B."/>
            <person name="Kono T."/>
            <person name="Mallez S."/>
            <person name="Zhang Y."/>
            <person name="Obille A."/>
            <person name="Becker A."/>
            <person name="Abrahante J.E."/>
            <person name="Garbe J."/>
            <person name="Badalamenti J.P."/>
            <person name="Herman A."/>
            <person name="Mangelson H."/>
            <person name="Liachko I."/>
            <person name="Sullivan S."/>
            <person name="Sone E.D."/>
            <person name="Koren S."/>
            <person name="Silverstein K.A.T."/>
            <person name="Beckman K.B."/>
            <person name="Gohl D.M."/>
        </authorList>
    </citation>
    <scope>NUCLEOTIDE SEQUENCE</scope>
    <source>
        <strain evidence="1">Duluth1</strain>
        <tissue evidence="1">Whole animal</tissue>
    </source>
</reference>
<protein>
    <submittedName>
        <fullName evidence="1">Uncharacterized protein</fullName>
    </submittedName>
</protein>
<gene>
    <name evidence="1" type="ORF">DPMN_092914</name>
</gene>
<accession>A0A9D4R1F2</accession>
<sequence length="97" mass="11593">MYVTGTAIRPLMTLKRRTKSKNCRRCWRDGHWRVERMDVTLSGWCGLNGLLATNLAVGFGQWATPHRLSDVRRRPSYWIWNYLKCFYLIIQLKSFIR</sequence>